<dbReference type="Proteomes" id="UP001151760">
    <property type="component" value="Unassembled WGS sequence"/>
</dbReference>
<proteinExistence type="predicted"/>
<keyword evidence="2" id="KW-1185">Reference proteome</keyword>
<reference evidence="1" key="1">
    <citation type="journal article" date="2022" name="Int. J. Mol. Sci.">
        <title>Draft Genome of Tanacetum Coccineum: Genomic Comparison of Closely Related Tanacetum-Family Plants.</title>
        <authorList>
            <person name="Yamashiro T."/>
            <person name="Shiraishi A."/>
            <person name="Nakayama K."/>
            <person name="Satake H."/>
        </authorList>
    </citation>
    <scope>NUCLEOTIDE SEQUENCE</scope>
</reference>
<name>A0ABQ5A8Z7_9ASTR</name>
<gene>
    <name evidence="1" type="ORF">Tco_0820269</name>
</gene>
<dbReference type="EMBL" id="BQNB010012093">
    <property type="protein sequence ID" value="GJS99099.1"/>
    <property type="molecule type" value="Genomic_DNA"/>
</dbReference>
<evidence type="ECO:0000313" key="1">
    <source>
        <dbReference type="EMBL" id="GJS99099.1"/>
    </source>
</evidence>
<reference evidence="1" key="2">
    <citation type="submission" date="2022-01" db="EMBL/GenBank/DDBJ databases">
        <authorList>
            <person name="Yamashiro T."/>
            <person name="Shiraishi A."/>
            <person name="Satake H."/>
            <person name="Nakayama K."/>
        </authorList>
    </citation>
    <scope>NUCLEOTIDE SEQUENCE</scope>
</reference>
<evidence type="ECO:0000313" key="2">
    <source>
        <dbReference type="Proteomes" id="UP001151760"/>
    </source>
</evidence>
<evidence type="ECO:0008006" key="3">
    <source>
        <dbReference type="Google" id="ProtNLM"/>
    </source>
</evidence>
<accession>A0ABQ5A8Z7</accession>
<protein>
    <recommendedName>
        <fullName evidence="3">Reverse transcriptase domain-containing protein</fullName>
    </recommendedName>
</protein>
<comment type="caution">
    <text evidence="1">The sequence shown here is derived from an EMBL/GenBank/DDBJ whole genome shotgun (WGS) entry which is preliminary data.</text>
</comment>
<sequence>MPPRRRLKKVSVKRLVERRVAKAIEEYEKSRANLDGAGSSGGNNGNAGRTVNVQGCSHKTFLNGKPHSFKGTEGVVGLRRWIEKVEQVFETGKCAEEDKVMFAASTFEGRALTWWNGNVHTLGLVNANRIPWTEFKMMMTTEYCPAIEIQSERR</sequence>
<organism evidence="1 2">
    <name type="scientific">Tanacetum coccineum</name>
    <dbReference type="NCBI Taxonomy" id="301880"/>
    <lineage>
        <taxon>Eukaryota</taxon>
        <taxon>Viridiplantae</taxon>
        <taxon>Streptophyta</taxon>
        <taxon>Embryophyta</taxon>
        <taxon>Tracheophyta</taxon>
        <taxon>Spermatophyta</taxon>
        <taxon>Magnoliopsida</taxon>
        <taxon>eudicotyledons</taxon>
        <taxon>Gunneridae</taxon>
        <taxon>Pentapetalae</taxon>
        <taxon>asterids</taxon>
        <taxon>campanulids</taxon>
        <taxon>Asterales</taxon>
        <taxon>Asteraceae</taxon>
        <taxon>Asteroideae</taxon>
        <taxon>Anthemideae</taxon>
        <taxon>Anthemidinae</taxon>
        <taxon>Tanacetum</taxon>
    </lineage>
</organism>